<evidence type="ECO:0000256" key="5">
    <source>
        <dbReference type="ARBA" id="ARBA00023054"/>
    </source>
</evidence>
<keyword evidence="13" id="KW-1185">Reference proteome</keyword>
<dbReference type="GO" id="GO:0060271">
    <property type="term" value="P:cilium assembly"/>
    <property type="evidence" value="ECO:0007669"/>
    <property type="project" value="UniProtKB-UniRule"/>
</dbReference>
<dbReference type="OMA" id="DTELPLM"/>
<dbReference type="GO" id="GO:0005930">
    <property type="term" value="C:axoneme"/>
    <property type="evidence" value="ECO:0007669"/>
    <property type="project" value="UniProtKB-SubCell"/>
</dbReference>
<keyword evidence="5" id="KW-0175">Coiled coil</keyword>
<keyword evidence="7" id="KW-0206">Cytoskeleton</keyword>
<dbReference type="GO" id="GO:0005634">
    <property type="term" value="C:nucleus"/>
    <property type="evidence" value="ECO:0007669"/>
    <property type="project" value="TreeGrafter"/>
</dbReference>
<sequence>MMGQGVSCRKDEEFVLMRHVIGCHSNRMFQPEANIARHQWTMASVSHRGGKPNFLEAEVIRNQSAFFRAECKRLISETSKRCRDLQNDQTQKLDRRVKEVQFMKTELELKLEEIVVETDELLLLQTRVAKALEASREPLRVTLLCVEERKRGPEMLQDEVDRELLNEREVIEGVASALRRVSEQISEQIRLNRSAKYTLEQDLKEKSEAQHADLSCSITPSHAPKLQQPPIIGTAQQSLLVSPKQWESISHVNMAKAEQQKANSASLRALAEALLEQTFTDMQKQLQATAAAFQLHVQEIKSAKSQMEDQLAEILPELSSQRKIRDDLNVAIKETGQALAKAQAQLTSRNQRPSKELCSDPAQTHLLSEIQWLKASTSRLQKALVQSEEKERVLVRCQLELQHRIRCKADYLYMDEVVCGQHREAVTACRY</sequence>
<dbReference type="GeneTree" id="ENSGT00950000182894"/>
<evidence type="ECO:0000313" key="13">
    <source>
        <dbReference type="Proteomes" id="UP000005226"/>
    </source>
</evidence>
<comment type="subunit">
    <text evidence="10">Microtubule inner protein component of sperm flagellar doublet microtubules.</text>
</comment>
<evidence type="ECO:0000256" key="3">
    <source>
        <dbReference type="ARBA" id="ARBA00022490"/>
    </source>
</evidence>
<dbReference type="GO" id="GO:0015630">
    <property type="term" value="C:microtubule cytoskeleton"/>
    <property type="evidence" value="ECO:0007669"/>
    <property type="project" value="UniProtKB-UniRule"/>
</dbReference>
<comment type="subcellular location">
    <subcellularLocation>
        <location evidence="11">Cytoplasm</location>
        <location evidence="11">Cytoskeleton</location>
        <location evidence="11">Cilium axoneme</location>
    </subcellularLocation>
    <subcellularLocation>
        <location evidence="1">Cytoplasm</location>
        <location evidence="1">Cytoskeleton</location>
        <location evidence="1">Flagellum axoneme</location>
    </subcellularLocation>
</comment>
<dbReference type="InterPro" id="IPR000435">
    <property type="entry name" value="Tektins"/>
</dbReference>
<accession>A0A674MCG5</accession>
<evidence type="ECO:0000256" key="2">
    <source>
        <dbReference type="ARBA" id="ARBA00007209"/>
    </source>
</evidence>
<evidence type="ECO:0000256" key="10">
    <source>
        <dbReference type="ARBA" id="ARBA00046435"/>
    </source>
</evidence>
<organism evidence="12 13">
    <name type="scientific">Takifugu rubripes</name>
    <name type="common">Japanese pufferfish</name>
    <name type="synonym">Fugu rubripes</name>
    <dbReference type="NCBI Taxonomy" id="31033"/>
    <lineage>
        <taxon>Eukaryota</taxon>
        <taxon>Metazoa</taxon>
        <taxon>Chordata</taxon>
        <taxon>Craniata</taxon>
        <taxon>Vertebrata</taxon>
        <taxon>Euteleostomi</taxon>
        <taxon>Actinopterygii</taxon>
        <taxon>Neopterygii</taxon>
        <taxon>Teleostei</taxon>
        <taxon>Neoteleostei</taxon>
        <taxon>Acanthomorphata</taxon>
        <taxon>Eupercaria</taxon>
        <taxon>Tetraodontiformes</taxon>
        <taxon>Tetradontoidea</taxon>
        <taxon>Tetraodontidae</taxon>
        <taxon>Takifugu</taxon>
    </lineage>
</organism>
<keyword evidence="6 11" id="KW-0969">Cilium</keyword>
<protein>
    <recommendedName>
        <fullName evidence="11">Tektin</fullName>
    </recommendedName>
</protein>
<dbReference type="PANTHER" id="PTHR19960:SF25">
    <property type="entry name" value="TEKTIN-1"/>
    <property type="match status" value="1"/>
</dbReference>
<reference evidence="12 13" key="1">
    <citation type="journal article" date="2011" name="Genome Biol. Evol.">
        <title>Integration of the genetic map and genome assembly of fugu facilitates insights into distinct features of genome evolution in teleosts and mammals.</title>
        <authorList>
            <person name="Kai W."/>
            <person name="Kikuchi K."/>
            <person name="Tohari S."/>
            <person name="Chew A.K."/>
            <person name="Tay A."/>
            <person name="Fujiwara A."/>
            <person name="Hosoya S."/>
            <person name="Suetake H."/>
            <person name="Naruse K."/>
            <person name="Brenner S."/>
            <person name="Suzuki Y."/>
            <person name="Venkatesh B."/>
        </authorList>
    </citation>
    <scope>NUCLEOTIDE SEQUENCE [LARGE SCALE GENOMIC DNA]</scope>
</reference>
<evidence type="ECO:0000256" key="4">
    <source>
        <dbReference type="ARBA" id="ARBA00022846"/>
    </source>
</evidence>
<keyword evidence="3" id="KW-0963">Cytoplasm</keyword>
<dbReference type="Pfam" id="PF03148">
    <property type="entry name" value="Tektin"/>
    <property type="match status" value="1"/>
</dbReference>
<evidence type="ECO:0000256" key="8">
    <source>
        <dbReference type="ARBA" id="ARBA00023273"/>
    </source>
</evidence>
<keyword evidence="4 11" id="KW-0282">Flagellum</keyword>
<gene>
    <name evidence="12" type="primary">tekt1</name>
</gene>
<dbReference type="Ensembl" id="ENSTRUT00000069780.1">
    <property type="protein sequence ID" value="ENSTRUP00000058704.1"/>
    <property type="gene ID" value="ENSTRUG00000012704.3"/>
</dbReference>
<evidence type="ECO:0000256" key="7">
    <source>
        <dbReference type="ARBA" id="ARBA00023212"/>
    </source>
</evidence>
<reference evidence="12" key="3">
    <citation type="submission" date="2025-09" db="UniProtKB">
        <authorList>
            <consortium name="Ensembl"/>
        </authorList>
    </citation>
    <scope>IDENTIFICATION</scope>
</reference>
<comment type="function">
    <text evidence="9">Microtubule inner protein (MIP) part of the dynein-decorated doublet microtubules (DMTs) in cilia and flagellar axoneme. Forms filamentous polymers in the walls of ciliary and flagellar microtubules.</text>
</comment>
<evidence type="ECO:0000256" key="11">
    <source>
        <dbReference type="RuleBase" id="RU367040"/>
    </source>
</evidence>
<dbReference type="InterPro" id="IPR048256">
    <property type="entry name" value="Tektin-like"/>
</dbReference>
<dbReference type="PANTHER" id="PTHR19960">
    <property type="entry name" value="TEKTIN"/>
    <property type="match status" value="1"/>
</dbReference>
<dbReference type="GO" id="GO:0060294">
    <property type="term" value="P:cilium movement involved in cell motility"/>
    <property type="evidence" value="ECO:0007669"/>
    <property type="project" value="UniProtKB-UniRule"/>
</dbReference>
<keyword evidence="8 11" id="KW-0966">Cell projection</keyword>
<evidence type="ECO:0000256" key="1">
    <source>
        <dbReference type="ARBA" id="ARBA00004611"/>
    </source>
</evidence>
<name>A0A674MCG5_TAKRU</name>
<dbReference type="InParanoid" id="A0A674MCG5"/>
<evidence type="ECO:0000256" key="9">
    <source>
        <dbReference type="ARBA" id="ARBA00045224"/>
    </source>
</evidence>
<proteinExistence type="inferred from homology"/>
<evidence type="ECO:0000313" key="12">
    <source>
        <dbReference type="Ensembl" id="ENSTRUP00000058704.1"/>
    </source>
</evidence>
<evidence type="ECO:0000256" key="6">
    <source>
        <dbReference type="ARBA" id="ARBA00023069"/>
    </source>
</evidence>
<reference evidence="12" key="2">
    <citation type="submission" date="2025-08" db="UniProtKB">
        <authorList>
            <consortium name="Ensembl"/>
        </authorList>
    </citation>
    <scope>IDENTIFICATION</scope>
</reference>
<dbReference type="Proteomes" id="UP000005226">
    <property type="component" value="Chromosome 11"/>
</dbReference>
<dbReference type="AlphaFoldDB" id="A0A674MCG5"/>
<comment type="similarity">
    <text evidence="2 11">Belongs to the tektin family.</text>
</comment>
<dbReference type="FunCoup" id="A0A674MCG5">
    <property type="interactions" value="657"/>
</dbReference>